<accession>A0ABM8R969</accession>
<name>A0ABM8R969_9BACT</name>
<dbReference type="Proteomes" id="UP000675880">
    <property type="component" value="Unassembled WGS sequence"/>
</dbReference>
<comment type="caution">
    <text evidence="1">The sequence shown here is derived from an EMBL/GenBank/DDBJ whole genome shotgun (WGS) entry which is preliminary data.</text>
</comment>
<gene>
    <name evidence="1" type="ORF">NSPZN2_130052</name>
</gene>
<keyword evidence="2" id="KW-1185">Reference proteome</keyword>
<evidence type="ECO:0000313" key="1">
    <source>
        <dbReference type="EMBL" id="CAE6740192.1"/>
    </source>
</evidence>
<organism evidence="1 2">
    <name type="scientific">Nitrospira defluvii</name>
    <dbReference type="NCBI Taxonomy" id="330214"/>
    <lineage>
        <taxon>Bacteria</taxon>
        <taxon>Pseudomonadati</taxon>
        <taxon>Nitrospirota</taxon>
        <taxon>Nitrospiria</taxon>
        <taxon>Nitrospirales</taxon>
        <taxon>Nitrospiraceae</taxon>
        <taxon>Nitrospira</taxon>
    </lineage>
</organism>
<sequence length="60" mass="6270">MGLLCAPRLSNGVHNMSALHATPAPDLDRTGVEQDFGQLLRDQQSPAAAASTVFLPLLVG</sequence>
<dbReference type="EMBL" id="CAJNBJ010000005">
    <property type="protein sequence ID" value="CAE6740192.1"/>
    <property type="molecule type" value="Genomic_DNA"/>
</dbReference>
<proteinExistence type="predicted"/>
<protein>
    <submittedName>
        <fullName evidence="1">Uncharacterized protein</fullName>
    </submittedName>
</protein>
<evidence type="ECO:0000313" key="2">
    <source>
        <dbReference type="Proteomes" id="UP000675880"/>
    </source>
</evidence>
<reference evidence="1 2" key="1">
    <citation type="submission" date="2021-02" db="EMBL/GenBank/DDBJ databases">
        <authorList>
            <person name="Han P."/>
        </authorList>
    </citation>
    <scope>NUCLEOTIDE SEQUENCE [LARGE SCALE GENOMIC DNA]</scope>
    <source>
        <strain evidence="1">Candidatus Nitrospira sp. ZN2</strain>
    </source>
</reference>